<dbReference type="OMA" id="HWAGMES"/>
<dbReference type="AlphaFoldDB" id="A0A1Q9E042"/>
<name>A0A1Q9E042_SYMMI</name>
<comment type="caution">
    <text evidence="4">The sequence shown here is derived from an EMBL/GenBank/DDBJ whole genome shotgun (WGS) entry which is preliminary data.</text>
</comment>
<feature type="repeat" description="ANK" evidence="3">
    <location>
        <begin position="158"/>
        <end position="190"/>
    </location>
</feature>
<dbReference type="SUPFAM" id="SSF48403">
    <property type="entry name" value="Ankyrin repeat"/>
    <property type="match status" value="1"/>
</dbReference>
<dbReference type="Gene3D" id="1.25.40.20">
    <property type="entry name" value="Ankyrin repeat-containing domain"/>
    <property type="match status" value="2"/>
</dbReference>
<keyword evidence="2 3" id="KW-0040">ANK repeat</keyword>
<sequence>MQWLQSLPGRLTPLQRQLWRSVQLPSMLQGFTARPILSVGVNGSGEDFHAHEETWLWLVHGVKDWWIADADLLPKLRGVDPCRQPVPNVRFCTQKPGEVLFFGSQAHATCNRAKVVLGLGAQGRTDSWPPVMKAVHAGNTTELAEALARHPTDAASANGRTALHEAAVWGDTTLVRQLLSAKADVTATDGCPGESLQPSHVAALHGHQQVLELLLRAMPTRDPDLPKGLLHRAVMQGHTSLAEFVLNMEIAPDVSEPFGPEGAQPLHFAAKAGHAEAVDFLLGRRAGLESISKTEGFTAMHFAAAMGHVEVTKALMKRGCRQVKEKRGLLPIHLAVKANSPALVQELMKESLPSDLAHFSAEGGRKEVLRKVLRSRPNLGRNQDSRGFRPLHMAALAGHLDILDLLVREEGLPVGDADTQGFTAVHFAAKSGHRATVRHLAAMKADLKVRSKDGTTAWDVARKLGHSPLDLGLPPKAKAPSRPLRPIPAERFADKSPPETDAGLLQQVLALLDVTGPLLPLSDGRLADLLEQGGLKNPEERLHWLHSADGVETMEDAFARAVYLSKADVA</sequence>
<dbReference type="OrthoDB" id="539213at2759"/>
<dbReference type="SUPFAM" id="SSF51197">
    <property type="entry name" value="Clavaminate synthase-like"/>
    <property type="match status" value="1"/>
</dbReference>
<evidence type="ECO:0000256" key="1">
    <source>
        <dbReference type="ARBA" id="ARBA00022737"/>
    </source>
</evidence>
<dbReference type="SMART" id="SM00248">
    <property type="entry name" value="ANK"/>
    <property type="match status" value="8"/>
</dbReference>
<dbReference type="InterPro" id="IPR036770">
    <property type="entry name" value="Ankyrin_rpt-contain_sf"/>
</dbReference>
<feature type="repeat" description="ANK" evidence="3">
    <location>
        <begin position="420"/>
        <end position="452"/>
    </location>
</feature>
<evidence type="ECO:0000313" key="4">
    <source>
        <dbReference type="EMBL" id="OLQ00796.1"/>
    </source>
</evidence>
<feature type="repeat" description="ANK" evidence="3">
    <location>
        <begin position="295"/>
        <end position="319"/>
    </location>
</feature>
<evidence type="ECO:0000256" key="3">
    <source>
        <dbReference type="PROSITE-ProRule" id="PRU00023"/>
    </source>
</evidence>
<evidence type="ECO:0000256" key="2">
    <source>
        <dbReference type="ARBA" id="ARBA00023043"/>
    </source>
</evidence>
<keyword evidence="1" id="KW-0677">Repeat</keyword>
<dbReference type="Proteomes" id="UP000186817">
    <property type="component" value="Unassembled WGS sequence"/>
</dbReference>
<dbReference type="PANTHER" id="PTHR24198:SF165">
    <property type="entry name" value="ANKYRIN REPEAT-CONTAINING PROTEIN-RELATED"/>
    <property type="match status" value="1"/>
</dbReference>
<dbReference type="EMBL" id="LSRX01000315">
    <property type="protein sequence ID" value="OLQ00796.1"/>
    <property type="molecule type" value="Genomic_DNA"/>
</dbReference>
<reference evidence="4 5" key="1">
    <citation type="submission" date="2016-02" db="EMBL/GenBank/DDBJ databases">
        <title>Genome analysis of coral dinoflagellate symbionts highlights evolutionary adaptations to a symbiotic lifestyle.</title>
        <authorList>
            <person name="Aranda M."/>
            <person name="Li Y."/>
            <person name="Liew Y.J."/>
            <person name="Baumgarten S."/>
            <person name="Simakov O."/>
            <person name="Wilson M."/>
            <person name="Piel J."/>
            <person name="Ashoor H."/>
            <person name="Bougouffa S."/>
            <person name="Bajic V.B."/>
            <person name="Ryu T."/>
            <person name="Ravasi T."/>
            <person name="Bayer T."/>
            <person name="Micklem G."/>
            <person name="Kim H."/>
            <person name="Bhak J."/>
            <person name="Lajeunesse T.C."/>
            <person name="Voolstra C.R."/>
        </authorList>
    </citation>
    <scope>NUCLEOTIDE SEQUENCE [LARGE SCALE GENOMIC DNA]</scope>
    <source>
        <strain evidence="4 5">CCMP2467</strain>
    </source>
</reference>
<dbReference type="Pfam" id="PF12796">
    <property type="entry name" value="Ank_2"/>
    <property type="match status" value="3"/>
</dbReference>
<proteinExistence type="predicted"/>
<gene>
    <name evidence="4" type="primary">Ank3</name>
    <name evidence="4" type="ORF">AK812_SmicGene16488</name>
</gene>
<accession>A0A1Q9E042</accession>
<dbReference type="InterPro" id="IPR002110">
    <property type="entry name" value="Ankyrin_rpt"/>
</dbReference>
<dbReference type="PROSITE" id="PS50088">
    <property type="entry name" value="ANK_REPEAT"/>
    <property type="match status" value="5"/>
</dbReference>
<feature type="repeat" description="ANK" evidence="3">
    <location>
        <begin position="261"/>
        <end position="293"/>
    </location>
</feature>
<organism evidence="4 5">
    <name type="scientific">Symbiodinium microadriaticum</name>
    <name type="common">Dinoflagellate</name>
    <name type="synonym">Zooxanthella microadriatica</name>
    <dbReference type="NCBI Taxonomy" id="2951"/>
    <lineage>
        <taxon>Eukaryota</taxon>
        <taxon>Sar</taxon>
        <taxon>Alveolata</taxon>
        <taxon>Dinophyceae</taxon>
        <taxon>Suessiales</taxon>
        <taxon>Symbiodiniaceae</taxon>
        <taxon>Symbiodinium</taxon>
    </lineage>
</organism>
<dbReference type="PANTHER" id="PTHR24198">
    <property type="entry name" value="ANKYRIN REPEAT AND PROTEIN KINASE DOMAIN-CONTAINING PROTEIN"/>
    <property type="match status" value="1"/>
</dbReference>
<evidence type="ECO:0000313" key="5">
    <source>
        <dbReference type="Proteomes" id="UP000186817"/>
    </source>
</evidence>
<protein>
    <submittedName>
        <fullName evidence="4">Ankyrin-3</fullName>
    </submittedName>
</protein>
<keyword evidence="5" id="KW-1185">Reference proteome</keyword>
<feature type="repeat" description="ANK" evidence="3">
    <location>
        <begin position="386"/>
        <end position="408"/>
    </location>
</feature>
<dbReference type="PROSITE" id="PS50297">
    <property type="entry name" value="ANK_REP_REGION"/>
    <property type="match status" value="5"/>
</dbReference>